<evidence type="ECO:0000259" key="4">
    <source>
        <dbReference type="Pfam" id="PF22124"/>
    </source>
</evidence>
<dbReference type="Proteomes" id="UP000317593">
    <property type="component" value="Unassembled WGS sequence"/>
</dbReference>
<dbReference type="InterPro" id="IPR008928">
    <property type="entry name" value="6-hairpin_glycosidase_sf"/>
</dbReference>
<feature type="domain" description="Glycosyl hydrolase family 95 N-terminal" evidence="2">
    <location>
        <begin position="27"/>
        <end position="261"/>
    </location>
</feature>
<protein>
    <submittedName>
        <fullName evidence="5">Alpha-L-fucosidase 2</fullName>
    </submittedName>
</protein>
<organism evidence="5 6">
    <name type="scientific">Fodinibius sediminis</name>
    <dbReference type="NCBI Taxonomy" id="1214077"/>
    <lineage>
        <taxon>Bacteria</taxon>
        <taxon>Pseudomonadati</taxon>
        <taxon>Balneolota</taxon>
        <taxon>Balneolia</taxon>
        <taxon>Balneolales</taxon>
        <taxon>Balneolaceae</taxon>
        <taxon>Fodinibius</taxon>
    </lineage>
</organism>
<dbReference type="EMBL" id="FXTH01000005">
    <property type="protein sequence ID" value="SMO54243.1"/>
    <property type="molecule type" value="Genomic_DNA"/>
</dbReference>
<feature type="domain" description="Glycosyl hydrolase family 95 catalytic" evidence="4">
    <location>
        <begin position="279"/>
        <end position="684"/>
    </location>
</feature>
<feature type="domain" description="Alpha fucosidase A-like C-terminal" evidence="3">
    <location>
        <begin position="686"/>
        <end position="753"/>
    </location>
</feature>
<dbReference type="FunFam" id="1.50.10.10:FF:000028">
    <property type="entry name" value="Alpha-L-fucosidase 2"/>
    <property type="match status" value="1"/>
</dbReference>
<dbReference type="InterPro" id="IPR016518">
    <property type="entry name" value="Alpha-L-fucosidase"/>
</dbReference>
<dbReference type="Pfam" id="PF22124">
    <property type="entry name" value="Glyco_hydro_95_cat"/>
    <property type="match status" value="1"/>
</dbReference>
<dbReference type="PANTHER" id="PTHR31084">
    <property type="entry name" value="ALPHA-L-FUCOSIDASE 2"/>
    <property type="match status" value="1"/>
</dbReference>
<dbReference type="InterPro" id="IPR049053">
    <property type="entry name" value="AFCA-like_C"/>
</dbReference>
<reference evidence="5 6" key="1">
    <citation type="submission" date="2017-05" db="EMBL/GenBank/DDBJ databases">
        <authorList>
            <person name="Varghese N."/>
            <person name="Submissions S."/>
        </authorList>
    </citation>
    <scope>NUCLEOTIDE SEQUENCE [LARGE SCALE GENOMIC DNA]</scope>
    <source>
        <strain evidence="5 6">DSM 21194</strain>
    </source>
</reference>
<feature type="signal peptide" evidence="1">
    <location>
        <begin position="1"/>
        <end position="20"/>
    </location>
</feature>
<dbReference type="InterPro" id="IPR054363">
    <property type="entry name" value="GH95_cat"/>
</dbReference>
<dbReference type="InterPro" id="IPR012341">
    <property type="entry name" value="6hp_glycosidase-like_sf"/>
</dbReference>
<evidence type="ECO:0000256" key="1">
    <source>
        <dbReference type="SAM" id="SignalP"/>
    </source>
</evidence>
<sequence>MKTYGCILTLLLFNLSALKAQEQDLQLWYESPARAWTEALPVGNGSLGGMIFGGIDRERIQLNEESVWTGHPIDRGNPEARAHLDSVRQLLFAGEYTEAERLAQEKIMGRRLEQGEHTYQTLGNLYLNFPGASKTEDYRRALDLSTAVASVHYEQEGIRYKRELFSSYPDQLMALNLSADQPGALSLELQLNRPSQHEAVTLSANEIVMREHTGNGDGVRYTARLRVNVSGGSVNAADSTLHISNADEVTLLLAAATDYQNKNPDELTRQRLDHAQAFTYKQLKQRHIRDYQQLFNRVSLDLTPDRVGDTATDRRLERLRQEGGPAPHLSELYFQYGRYLLLSSSRSGSLPANLQGIWAEGMAPPWNADYHININLQMNYWPADLTNLSETYGPFFDFVEKLRPRGRETARQTYGSRGAVAHHTTDVWHFTEPIGKTYWGLWPMGAAWLTMHFWDHYQYTGSEAFLRERAYPQMKSAATFFMDYLVKDPETGYLVTGPSMSPENQYITPEGKQASIAMGPAMDMEILHELFEATIKASRMLELDAAFRDTLQQLKNDLAPVRIGANGTIMEWNEDFEEAEPGHRHISHLYSLHPGKAINANDTPELFRAARKTIDRRLQHGGGHTGWSRAWIINFFARLKDGEKARENILALYTKSTLPNLFDTHPPFQIDGNFGGTAGIAEMLLQSHAGYVELLPALPKAWKEGRVRGLKARGNFIVDMRWAKGRLTEAVITSNSGGTLRLKTHFPVQESDSSLAGRGQPVSGPGGAVYIYELETNPGEVITLMF</sequence>
<evidence type="ECO:0000313" key="5">
    <source>
        <dbReference type="EMBL" id="SMO54243.1"/>
    </source>
</evidence>
<dbReference type="AlphaFoldDB" id="A0A521C4C3"/>
<evidence type="ECO:0000313" key="6">
    <source>
        <dbReference type="Proteomes" id="UP000317593"/>
    </source>
</evidence>
<keyword evidence="6" id="KW-1185">Reference proteome</keyword>
<feature type="chain" id="PRO_5021743628" evidence="1">
    <location>
        <begin position="21"/>
        <end position="786"/>
    </location>
</feature>
<dbReference type="Gene3D" id="1.50.10.10">
    <property type="match status" value="1"/>
</dbReference>
<dbReference type="OrthoDB" id="9802600at2"/>
<accession>A0A521C4C3</accession>
<dbReference type="GO" id="GO:0005975">
    <property type="term" value="P:carbohydrate metabolic process"/>
    <property type="evidence" value="ECO:0007669"/>
    <property type="project" value="InterPro"/>
</dbReference>
<dbReference type="PANTHER" id="PTHR31084:SF0">
    <property type="entry name" value="ALPHA-L-FUCOSIDASE 2"/>
    <property type="match status" value="1"/>
</dbReference>
<dbReference type="InterPro" id="IPR027414">
    <property type="entry name" value="GH95_N_dom"/>
</dbReference>
<gene>
    <name evidence="5" type="ORF">SAMN06265218_10511</name>
</gene>
<evidence type="ECO:0000259" key="2">
    <source>
        <dbReference type="Pfam" id="PF14498"/>
    </source>
</evidence>
<evidence type="ECO:0000259" key="3">
    <source>
        <dbReference type="Pfam" id="PF21307"/>
    </source>
</evidence>
<proteinExistence type="predicted"/>
<dbReference type="SUPFAM" id="SSF48208">
    <property type="entry name" value="Six-hairpin glycosidases"/>
    <property type="match status" value="1"/>
</dbReference>
<name>A0A521C4C3_9BACT</name>
<keyword evidence="1" id="KW-0732">Signal</keyword>
<dbReference type="Pfam" id="PF14498">
    <property type="entry name" value="Glyco_hyd_65N_2"/>
    <property type="match status" value="1"/>
</dbReference>
<dbReference type="GO" id="GO:0004560">
    <property type="term" value="F:alpha-L-fucosidase activity"/>
    <property type="evidence" value="ECO:0007669"/>
    <property type="project" value="InterPro"/>
</dbReference>
<dbReference type="Pfam" id="PF21307">
    <property type="entry name" value="Glyco_hydro_95_C"/>
    <property type="match status" value="1"/>
</dbReference>
<dbReference type="PIRSF" id="PIRSF007663">
    <property type="entry name" value="UCP007663"/>
    <property type="match status" value="1"/>
</dbReference>